<dbReference type="PANTHER" id="PTHR11240">
    <property type="entry name" value="RIBONUCLEASE T2"/>
    <property type="match status" value="1"/>
</dbReference>
<evidence type="ECO:0000256" key="5">
    <source>
        <dbReference type="ARBA" id="ARBA00022801"/>
    </source>
</evidence>
<comment type="similarity">
    <text evidence="1 11">Belongs to the RNase T2 family.</text>
</comment>
<dbReference type="InterPro" id="IPR018188">
    <property type="entry name" value="RNase_T2_His_AS_1"/>
</dbReference>
<gene>
    <name evidence="12" type="ORF">TorRG33x02_031680</name>
</gene>
<sequence>MSPKCAHSNDPDFFYLVLTWPESFWNILKTRCVPAFGKPAANFMIHGLWPTFNNGSYPVNCANTPFDKSKVSTLIQEMEKNWPPLNCPNGDDGTRIWSHEWLKHGTCSKPLITNQFNYFETTLKLREKVDVLAALQKAGINPNGKRYSVANIIKAIKNGVGFVPKIQCNAFTSFGPSKVMQLYEVYFCMVGGTLEDCTKRTSFVSACTPFIIFPKFK</sequence>
<dbReference type="InterPro" id="IPR033130">
    <property type="entry name" value="RNase_T2_His_AS_2"/>
</dbReference>
<comment type="function">
    <text evidence="9">Self-incompatibility (SI) is the inherited ability of a flowering plant to prevent self-fertilization by discriminating between self and non-self pollen during pollination. In many species, self-incompatibility is controlled by the single, multiallelic locus S.</text>
</comment>
<comment type="caution">
    <text evidence="12">The sequence shown here is derived from an EMBL/GenBank/DDBJ whole genome shotgun (WGS) entry which is preliminary data.</text>
</comment>
<keyword evidence="3" id="KW-0732">Signal</keyword>
<reference evidence="13" key="1">
    <citation type="submission" date="2016-06" db="EMBL/GenBank/DDBJ databases">
        <title>Parallel loss of symbiosis genes in relatives of nitrogen-fixing non-legume Parasponia.</title>
        <authorList>
            <person name="Van Velzen R."/>
            <person name="Holmer R."/>
            <person name="Bu F."/>
            <person name="Rutten L."/>
            <person name="Van Zeijl A."/>
            <person name="Liu W."/>
            <person name="Santuari L."/>
            <person name="Cao Q."/>
            <person name="Sharma T."/>
            <person name="Shen D."/>
            <person name="Roswanjaya Y."/>
            <person name="Wardhani T."/>
            <person name="Kalhor M.S."/>
            <person name="Jansen J."/>
            <person name="Van den Hoogen J."/>
            <person name="Gungor B."/>
            <person name="Hartog M."/>
            <person name="Hontelez J."/>
            <person name="Verver J."/>
            <person name="Yang W.-C."/>
            <person name="Schijlen E."/>
            <person name="Repin R."/>
            <person name="Schilthuizen M."/>
            <person name="Schranz E."/>
            <person name="Heidstra R."/>
            <person name="Miyata K."/>
            <person name="Fedorova E."/>
            <person name="Kohlen W."/>
            <person name="Bisseling T."/>
            <person name="Smit S."/>
            <person name="Geurts R."/>
        </authorList>
    </citation>
    <scope>NUCLEOTIDE SEQUENCE [LARGE SCALE GENOMIC DNA]</scope>
    <source>
        <strain evidence="13">cv. RG33-2</strain>
    </source>
</reference>
<name>A0A2P5FT63_TREOI</name>
<evidence type="ECO:0000256" key="4">
    <source>
        <dbReference type="ARBA" id="ARBA00022759"/>
    </source>
</evidence>
<keyword evidence="4" id="KW-0255">Endonuclease</keyword>
<dbReference type="GO" id="GO:0005576">
    <property type="term" value="C:extracellular region"/>
    <property type="evidence" value="ECO:0007669"/>
    <property type="project" value="TreeGrafter"/>
</dbReference>
<dbReference type="PROSITE" id="PS00530">
    <property type="entry name" value="RNASE_T2_1"/>
    <property type="match status" value="1"/>
</dbReference>
<evidence type="ECO:0000256" key="9">
    <source>
        <dbReference type="ARBA" id="ARBA00025641"/>
    </source>
</evidence>
<dbReference type="CDD" id="cd01061">
    <property type="entry name" value="RNase_T2_euk"/>
    <property type="match status" value="1"/>
</dbReference>
<dbReference type="InParanoid" id="A0A2P5FT63"/>
<dbReference type="SUPFAM" id="SSF55895">
    <property type="entry name" value="Ribonuclease Rh-like"/>
    <property type="match status" value="1"/>
</dbReference>
<evidence type="ECO:0000256" key="6">
    <source>
        <dbReference type="ARBA" id="ARBA00023157"/>
    </source>
</evidence>
<feature type="active site" evidence="10">
    <location>
        <position position="100"/>
    </location>
</feature>
<dbReference type="GO" id="GO:0003723">
    <property type="term" value="F:RNA binding"/>
    <property type="evidence" value="ECO:0007669"/>
    <property type="project" value="InterPro"/>
</dbReference>
<dbReference type="PROSITE" id="PS00531">
    <property type="entry name" value="RNASE_T2_2"/>
    <property type="match status" value="1"/>
</dbReference>
<evidence type="ECO:0000256" key="1">
    <source>
        <dbReference type="ARBA" id="ARBA00007469"/>
    </source>
</evidence>
<dbReference type="Pfam" id="PF00445">
    <property type="entry name" value="Ribonuclease_T2"/>
    <property type="match status" value="1"/>
</dbReference>
<dbReference type="InterPro" id="IPR001568">
    <property type="entry name" value="RNase_T2-like"/>
</dbReference>
<protein>
    <submittedName>
        <fullName evidence="12">Ribonuclease T2-like</fullName>
    </submittedName>
</protein>
<keyword evidence="7" id="KW-0325">Glycoprotein</keyword>
<organism evidence="12 13">
    <name type="scientific">Trema orientale</name>
    <name type="common">Charcoal tree</name>
    <name type="synonym">Celtis orientalis</name>
    <dbReference type="NCBI Taxonomy" id="63057"/>
    <lineage>
        <taxon>Eukaryota</taxon>
        <taxon>Viridiplantae</taxon>
        <taxon>Streptophyta</taxon>
        <taxon>Embryophyta</taxon>
        <taxon>Tracheophyta</taxon>
        <taxon>Spermatophyta</taxon>
        <taxon>Magnoliopsida</taxon>
        <taxon>eudicotyledons</taxon>
        <taxon>Gunneridae</taxon>
        <taxon>Pentapetalae</taxon>
        <taxon>rosids</taxon>
        <taxon>fabids</taxon>
        <taxon>Rosales</taxon>
        <taxon>Cannabaceae</taxon>
        <taxon>Trema</taxon>
    </lineage>
</organism>
<dbReference type="GO" id="GO:0016787">
    <property type="term" value="F:hydrolase activity"/>
    <property type="evidence" value="ECO:0007669"/>
    <property type="project" value="UniProtKB-KW"/>
</dbReference>
<accession>A0A2P5FT63</accession>
<feature type="active site" evidence="10">
    <location>
        <position position="104"/>
    </location>
</feature>
<dbReference type="InterPro" id="IPR036430">
    <property type="entry name" value="RNase_T2-like_sf"/>
</dbReference>
<evidence type="ECO:0000256" key="2">
    <source>
        <dbReference type="ARBA" id="ARBA00022722"/>
    </source>
</evidence>
<evidence type="ECO:0000256" key="8">
    <source>
        <dbReference type="ARBA" id="ARBA00023239"/>
    </source>
</evidence>
<dbReference type="Gene3D" id="3.90.730.10">
    <property type="entry name" value="Ribonuclease T2-like"/>
    <property type="match status" value="1"/>
</dbReference>
<dbReference type="PANTHER" id="PTHR11240:SF75">
    <property type="entry name" value="RIBONUCLEASE 3"/>
    <property type="match status" value="1"/>
</dbReference>
<keyword evidence="13" id="KW-1185">Reference proteome</keyword>
<dbReference type="AlphaFoldDB" id="A0A2P5FT63"/>
<feature type="active site" evidence="10">
    <location>
        <position position="46"/>
    </location>
</feature>
<dbReference type="GO" id="GO:0033897">
    <property type="term" value="F:ribonuclease T2 activity"/>
    <property type="evidence" value="ECO:0007669"/>
    <property type="project" value="InterPro"/>
</dbReference>
<keyword evidence="8" id="KW-0456">Lyase</keyword>
<evidence type="ECO:0000256" key="10">
    <source>
        <dbReference type="PIRSR" id="PIRSR633697-1"/>
    </source>
</evidence>
<dbReference type="GO" id="GO:0006401">
    <property type="term" value="P:RNA catabolic process"/>
    <property type="evidence" value="ECO:0007669"/>
    <property type="project" value="TreeGrafter"/>
</dbReference>
<evidence type="ECO:0000313" key="13">
    <source>
        <dbReference type="Proteomes" id="UP000237000"/>
    </source>
</evidence>
<dbReference type="OrthoDB" id="435754at2759"/>
<dbReference type="EMBL" id="JXTC01000010">
    <property type="protein sequence ID" value="POO00985.1"/>
    <property type="molecule type" value="Genomic_DNA"/>
</dbReference>
<evidence type="ECO:0000256" key="3">
    <source>
        <dbReference type="ARBA" id="ARBA00022729"/>
    </source>
</evidence>
<evidence type="ECO:0000256" key="7">
    <source>
        <dbReference type="ARBA" id="ARBA00023180"/>
    </source>
</evidence>
<proteinExistence type="inferred from homology"/>
<evidence type="ECO:0000256" key="11">
    <source>
        <dbReference type="RuleBase" id="RU004328"/>
    </source>
</evidence>
<dbReference type="InterPro" id="IPR033697">
    <property type="entry name" value="Ribonuclease_T2_eukaryotic"/>
</dbReference>
<dbReference type="Proteomes" id="UP000237000">
    <property type="component" value="Unassembled WGS sequence"/>
</dbReference>
<keyword evidence="6" id="KW-1015">Disulfide bond</keyword>
<keyword evidence="2" id="KW-0540">Nuclease</keyword>
<evidence type="ECO:0000313" key="12">
    <source>
        <dbReference type="EMBL" id="POO00985.1"/>
    </source>
</evidence>
<keyword evidence="5" id="KW-0378">Hydrolase</keyword>